<sequence length="526" mass="55852">MTSPTGLDLGCEGRKIIARYLPGDPAAAPTRDALQALLVQQKWHTAALDEVAIKAFLKTCQESAEEGNTVIGELHDGSFEISVSSDAMTAWLTLRLPMGGQAVDPRRVIQSLQDHGVVYGLQTEALRTALTSGHCEHLVVAVGCPAGHGERTRFVNLVEDRMADARGDSSELARVDYRAMGHLHLVDRGVQLMRRIPASQGVPGMNVLGQAVAAVPVPDLPFERGLSGVDVASNDPDVLVSTLAGAPSFLEKGVKVLPVIEVDEVGLDSGHIEFDGTLHVKGDIRAGMRVVAGGDVVVSGAIEAAEVRAGGNVSVKGGIIGKLGSQDTALIRAGGSIEARFVEGARLSAETTVKAERGIQQSHVEAGHSILVGNQGSLGGGQYSALRHVQAGVLGLPTGVATMVQVGYQPGLIRRRDELEHERKARLDEFGKVLQVITFCKQNPEHADQLEKARRTAGTLKSEVDRLTLELAELNDKLTLAADAAIVALKQIYCGVELRIGQKRMTLDEERRGGSARLKGSQVVIE</sequence>
<organism evidence="3 4">
    <name type="scientific">Laribacter hongkongensis</name>
    <dbReference type="NCBI Taxonomy" id="168471"/>
    <lineage>
        <taxon>Bacteria</taxon>
        <taxon>Pseudomonadati</taxon>
        <taxon>Pseudomonadota</taxon>
        <taxon>Betaproteobacteria</taxon>
        <taxon>Neisseriales</taxon>
        <taxon>Aquaspirillaceae</taxon>
        <taxon>Laribacter</taxon>
    </lineage>
</organism>
<keyword evidence="1" id="KW-0175">Coiled coil</keyword>
<evidence type="ECO:0000313" key="4">
    <source>
        <dbReference type="Proteomes" id="UP000197424"/>
    </source>
</evidence>
<evidence type="ECO:0000256" key="1">
    <source>
        <dbReference type="SAM" id="Coils"/>
    </source>
</evidence>
<feature type="coiled-coil region" evidence="1">
    <location>
        <begin position="450"/>
        <end position="484"/>
    </location>
</feature>
<proteinExistence type="predicted"/>
<accession>A0A248LJV2</accession>
<dbReference type="Pfam" id="PF20250">
    <property type="entry name" value="FapA_N"/>
    <property type="match status" value="1"/>
</dbReference>
<gene>
    <name evidence="3" type="ORF">LHGZ1_2187</name>
</gene>
<evidence type="ECO:0000313" key="3">
    <source>
        <dbReference type="EMBL" id="ASJ25018.1"/>
    </source>
</evidence>
<name>A0A248LJV2_9NEIS</name>
<evidence type="ECO:0000259" key="2">
    <source>
        <dbReference type="Pfam" id="PF20250"/>
    </source>
</evidence>
<dbReference type="PANTHER" id="PTHR38032">
    <property type="entry name" value="POLYMERASE-RELATED"/>
    <property type="match status" value="1"/>
</dbReference>
<reference evidence="4" key="1">
    <citation type="submission" date="2017-06" db="EMBL/GenBank/DDBJ databases">
        <title>Whole genome sequence of Laribacter hongkongensis LHGZ1.</title>
        <authorList>
            <person name="Chen D."/>
            <person name="Wu H."/>
            <person name="Chen J."/>
        </authorList>
    </citation>
    <scope>NUCLEOTIDE SEQUENCE [LARGE SCALE GENOMIC DNA]</scope>
    <source>
        <strain evidence="4">LHGZ1</strain>
    </source>
</reference>
<dbReference type="Proteomes" id="UP000197424">
    <property type="component" value="Chromosome"/>
</dbReference>
<dbReference type="InterPro" id="IPR046866">
    <property type="entry name" value="FapA_N"/>
</dbReference>
<dbReference type="InterPro" id="IPR005646">
    <property type="entry name" value="FapA"/>
</dbReference>
<feature type="domain" description="Flagellar Assembly Protein A N-terminal region" evidence="2">
    <location>
        <begin position="79"/>
        <end position="250"/>
    </location>
</feature>
<dbReference type="EMBL" id="CP022115">
    <property type="protein sequence ID" value="ASJ25018.1"/>
    <property type="molecule type" value="Genomic_DNA"/>
</dbReference>
<dbReference type="PANTHER" id="PTHR38032:SF1">
    <property type="entry name" value="RNA-BINDING PROTEIN KHPB N-TERMINAL DOMAIN-CONTAINING PROTEIN"/>
    <property type="match status" value="1"/>
</dbReference>
<dbReference type="RefSeq" id="WP_088861058.1">
    <property type="nucleotide sequence ID" value="NZ_CP022115.1"/>
</dbReference>
<protein>
    <submittedName>
        <fullName evidence="3">Protein of uncharacterized function (DUF342)</fullName>
    </submittedName>
</protein>
<dbReference type="AlphaFoldDB" id="A0A248LJV2"/>
<dbReference type="Pfam" id="PF03961">
    <property type="entry name" value="FapA"/>
    <property type="match status" value="1"/>
</dbReference>
<dbReference type="InterPro" id="IPR046865">
    <property type="entry name" value="FapA_b_solenoid"/>
</dbReference>
<dbReference type="OrthoDB" id="5807941at2"/>